<dbReference type="InterPro" id="IPR036249">
    <property type="entry name" value="Thioredoxin-like_sf"/>
</dbReference>
<dbReference type="OrthoDB" id="9815205at2"/>
<gene>
    <name evidence="3" type="ORF">E6C50_00225</name>
</gene>
<dbReference type="Gene3D" id="3.40.30.10">
    <property type="entry name" value="Glutaredoxin"/>
    <property type="match status" value="1"/>
</dbReference>
<dbReference type="EMBL" id="SSNZ01000001">
    <property type="protein sequence ID" value="THF52674.1"/>
    <property type="molecule type" value="Genomic_DNA"/>
</dbReference>
<accession>A0A4S4A2Q6</accession>
<organism evidence="3 4">
    <name type="scientific">Flavobacterium supellecticarium</name>
    <dbReference type="NCBI Taxonomy" id="2565924"/>
    <lineage>
        <taxon>Bacteria</taxon>
        <taxon>Pseudomonadati</taxon>
        <taxon>Bacteroidota</taxon>
        <taxon>Flavobacteriia</taxon>
        <taxon>Flavobacteriales</taxon>
        <taxon>Flavobacteriaceae</taxon>
        <taxon>Flavobacterium</taxon>
    </lineage>
</organism>
<dbReference type="PROSITE" id="PS51257">
    <property type="entry name" value="PROKAR_LIPOPROTEIN"/>
    <property type="match status" value="1"/>
</dbReference>
<reference evidence="3 4" key="1">
    <citation type="submission" date="2019-04" db="EMBL/GenBank/DDBJ databases">
        <title>Flavobacterium sp. nov. isolated from construction timber.</title>
        <authorList>
            <person name="Lin S.-Y."/>
            <person name="Chang C.-T."/>
            <person name="Young C.-C."/>
        </authorList>
    </citation>
    <scope>NUCLEOTIDE SEQUENCE [LARGE SCALE GENOMIC DNA]</scope>
    <source>
        <strain evidence="3 4">CC-CTC003</strain>
    </source>
</reference>
<keyword evidence="4" id="KW-1185">Reference proteome</keyword>
<dbReference type="PANTHER" id="PTHR42852">
    <property type="entry name" value="THIOL:DISULFIDE INTERCHANGE PROTEIN DSBE"/>
    <property type="match status" value="1"/>
</dbReference>
<dbReference type="Pfam" id="PF00578">
    <property type="entry name" value="AhpC-TSA"/>
    <property type="match status" value="1"/>
</dbReference>
<feature type="domain" description="Thioredoxin" evidence="2">
    <location>
        <begin position="33"/>
        <end position="188"/>
    </location>
</feature>
<dbReference type="Proteomes" id="UP000307507">
    <property type="component" value="Unassembled WGS sequence"/>
</dbReference>
<dbReference type="PROSITE" id="PS00194">
    <property type="entry name" value="THIOREDOXIN_1"/>
    <property type="match status" value="1"/>
</dbReference>
<proteinExistence type="predicted"/>
<name>A0A4S4A2Q6_9FLAO</name>
<comment type="caution">
    <text evidence="3">The sequence shown here is derived from an EMBL/GenBank/DDBJ whole genome shotgun (WGS) entry which is preliminary data.</text>
</comment>
<evidence type="ECO:0000259" key="2">
    <source>
        <dbReference type="PROSITE" id="PS51352"/>
    </source>
</evidence>
<dbReference type="InterPro" id="IPR050553">
    <property type="entry name" value="Thioredoxin_ResA/DsbE_sf"/>
</dbReference>
<dbReference type="AlphaFoldDB" id="A0A4S4A2Q6"/>
<dbReference type="InterPro" id="IPR013766">
    <property type="entry name" value="Thioredoxin_domain"/>
</dbReference>
<dbReference type="InterPro" id="IPR017937">
    <property type="entry name" value="Thioredoxin_CS"/>
</dbReference>
<dbReference type="GO" id="GO:0016491">
    <property type="term" value="F:oxidoreductase activity"/>
    <property type="evidence" value="ECO:0007669"/>
    <property type="project" value="InterPro"/>
</dbReference>
<dbReference type="SUPFAM" id="SSF52833">
    <property type="entry name" value="Thioredoxin-like"/>
    <property type="match status" value="1"/>
</dbReference>
<evidence type="ECO:0000313" key="3">
    <source>
        <dbReference type="EMBL" id="THF52674.1"/>
    </source>
</evidence>
<sequence length="188" mass="21611">MRKMIILLAVFSFMSCKKEVTSPETTVSEPEKAVVADQPKPIKVYEKDGIKVASYDFNAFEPFLKKDNDTTYVVNFWATWCVPCVEELPHFEKLNTTYKDQKVKVLLVSLDMPQKVESNLLPFVKKKSMQSEVIYLNDPDANAWISKVDTAWSGAIPATVIYKGGQRKFYEQQFTYEALEKELKSVMK</sequence>
<protein>
    <submittedName>
        <fullName evidence="3">TlpA family protein disulfide reductase</fullName>
    </submittedName>
</protein>
<dbReference type="InterPro" id="IPR000866">
    <property type="entry name" value="AhpC/TSA"/>
</dbReference>
<evidence type="ECO:0000313" key="4">
    <source>
        <dbReference type="Proteomes" id="UP000307507"/>
    </source>
</evidence>
<dbReference type="PROSITE" id="PS51352">
    <property type="entry name" value="THIOREDOXIN_2"/>
    <property type="match status" value="1"/>
</dbReference>
<dbReference type="PANTHER" id="PTHR42852:SF13">
    <property type="entry name" value="PROTEIN DIPZ"/>
    <property type="match status" value="1"/>
</dbReference>
<dbReference type="RefSeq" id="WP_136401199.1">
    <property type="nucleotide sequence ID" value="NZ_SSNZ01000001.1"/>
</dbReference>
<evidence type="ECO:0000256" key="1">
    <source>
        <dbReference type="ARBA" id="ARBA00023284"/>
    </source>
</evidence>
<dbReference type="CDD" id="cd02966">
    <property type="entry name" value="TlpA_like_family"/>
    <property type="match status" value="1"/>
</dbReference>
<keyword evidence="1" id="KW-0676">Redox-active center</keyword>
<dbReference type="GO" id="GO:0016209">
    <property type="term" value="F:antioxidant activity"/>
    <property type="evidence" value="ECO:0007669"/>
    <property type="project" value="InterPro"/>
</dbReference>